<dbReference type="SMART" id="SM00347">
    <property type="entry name" value="HTH_MARR"/>
    <property type="match status" value="1"/>
</dbReference>
<feature type="domain" description="HTH marR-type" evidence="4">
    <location>
        <begin position="3"/>
        <end position="139"/>
    </location>
</feature>
<dbReference type="PANTHER" id="PTHR33164">
    <property type="entry name" value="TRANSCRIPTIONAL REGULATOR, MARR FAMILY"/>
    <property type="match status" value="1"/>
</dbReference>
<gene>
    <name evidence="5" type="ORF">HMPREF9470_03756</name>
</gene>
<dbReference type="InterPro" id="IPR039422">
    <property type="entry name" value="MarR/SlyA-like"/>
</dbReference>
<dbReference type="PATRIC" id="fig|742734.4.peg.4026"/>
<comment type="caution">
    <text evidence="5">The sequence shown here is derived from an EMBL/GenBank/DDBJ whole genome shotgun (WGS) entry which is preliminary data.</text>
</comment>
<dbReference type="Gene3D" id="1.10.10.10">
    <property type="entry name" value="Winged helix-like DNA-binding domain superfamily/Winged helix DNA-binding domain"/>
    <property type="match status" value="1"/>
</dbReference>
<dbReference type="Pfam" id="PF12802">
    <property type="entry name" value="MarR_2"/>
    <property type="match status" value="1"/>
</dbReference>
<keyword evidence="3" id="KW-0804">Transcription</keyword>
<evidence type="ECO:0000313" key="6">
    <source>
        <dbReference type="Proteomes" id="UP000037392"/>
    </source>
</evidence>
<dbReference type="SUPFAM" id="SSF46785">
    <property type="entry name" value="Winged helix' DNA-binding domain"/>
    <property type="match status" value="1"/>
</dbReference>
<accession>A0A0J9BWB6</accession>
<keyword evidence="1" id="KW-0805">Transcription regulation</keyword>
<sequence length="145" mass="16904">MNHPSVREQLRQFFDIMDSIEDLYETYAKSVGLTYAGLLVLDIIYDTPENCTQKFICEQLHFPKQSVNQLIRGLLDNGYVEMKEMDFDRRNKVIKFTPSGQEYADQVMGRLMEAEEAAMGQLSFEQRQGLLQLLQIMKHGFEKNI</sequence>
<reference evidence="5 6" key="1">
    <citation type="submission" date="2011-04" db="EMBL/GenBank/DDBJ databases">
        <title>The Genome Sequence of Clostridium citroniae WAL-19142.</title>
        <authorList>
            <consortium name="The Broad Institute Genome Sequencing Platform"/>
            <person name="Earl A."/>
            <person name="Ward D."/>
            <person name="Feldgarden M."/>
            <person name="Gevers D."/>
            <person name="Warren Y.A."/>
            <person name="Tyrrell K.L."/>
            <person name="Citron D.M."/>
            <person name="Goldstein E.J."/>
            <person name="Daigneault M."/>
            <person name="Allen-Vercoe E."/>
            <person name="Young S.K."/>
            <person name="Zeng Q."/>
            <person name="Gargeya S."/>
            <person name="Fitzgerald M."/>
            <person name="Haas B."/>
            <person name="Abouelleil A."/>
            <person name="Alvarado L."/>
            <person name="Arachchi H.M."/>
            <person name="Berlin A."/>
            <person name="Brown A."/>
            <person name="Chapman S.B."/>
            <person name="Chen Z."/>
            <person name="Dunbar C."/>
            <person name="Freedman E."/>
            <person name="Gearin G."/>
            <person name="Gellesch M."/>
            <person name="Goldberg J."/>
            <person name="Griggs A."/>
            <person name="Gujja S."/>
            <person name="Heilman E.R."/>
            <person name="Heiman D."/>
            <person name="Howarth C."/>
            <person name="Larson L."/>
            <person name="Lui A."/>
            <person name="MacDonald P.J."/>
            <person name="Mehta T."/>
            <person name="Montmayeur A."/>
            <person name="Murphy C."/>
            <person name="Neiman D."/>
            <person name="Pearson M."/>
            <person name="Priest M."/>
            <person name="Roberts A."/>
            <person name="Saif S."/>
            <person name="Shea T."/>
            <person name="Shenoy N."/>
            <person name="Sisk P."/>
            <person name="Stolte C."/>
            <person name="Sykes S."/>
            <person name="White J."/>
            <person name="Yandava C."/>
            <person name="Wortman J."/>
            <person name="Nusbaum C."/>
            <person name="Birren B."/>
        </authorList>
    </citation>
    <scope>NUCLEOTIDE SEQUENCE [LARGE SCALE GENOMIC DNA]</scope>
    <source>
        <strain evidence="5 6">WAL-19142</strain>
    </source>
</reference>
<evidence type="ECO:0000256" key="3">
    <source>
        <dbReference type="ARBA" id="ARBA00023163"/>
    </source>
</evidence>
<dbReference type="GO" id="GO:0006950">
    <property type="term" value="P:response to stress"/>
    <property type="evidence" value="ECO:0007669"/>
    <property type="project" value="TreeGrafter"/>
</dbReference>
<proteinExistence type="predicted"/>
<evidence type="ECO:0000313" key="5">
    <source>
        <dbReference type="EMBL" id="KMW17103.1"/>
    </source>
</evidence>
<dbReference type="Proteomes" id="UP000037392">
    <property type="component" value="Unassembled WGS sequence"/>
</dbReference>
<name>A0A0J9BWB6_9FIRM</name>
<dbReference type="InterPro" id="IPR036388">
    <property type="entry name" value="WH-like_DNA-bd_sf"/>
</dbReference>
<dbReference type="GO" id="GO:0003677">
    <property type="term" value="F:DNA binding"/>
    <property type="evidence" value="ECO:0007669"/>
    <property type="project" value="UniProtKB-KW"/>
</dbReference>
<evidence type="ECO:0000256" key="2">
    <source>
        <dbReference type="ARBA" id="ARBA00023125"/>
    </source>
</evidence>
<dbReference type="PROSITE" id="PS01117">
    <property type="entry name" value="HTH_MARR_1"/>
    <property type="match status" value="1"/>
</dbReference>
<evidence type="ECO:0000256" key="1">
    <source>
        <dbReference type="ARBA" id="ARBA00023015"/>
    </source>
</evidence>
<dbReference type="RefSeq" id="WP_007864737.1">
    <property type="nucleotide sequence ID" value="NZ_KQ235880.1"/>
</dbReference>
<dbReference type="PANTHER" id="PTHR33164:SF43">
    <property type="entry name" value="HTH-TYPE TRANSCRIPTIONAL REPRESSOR YETL"/>
    <property type="match status" value="1"/>
</dbReference>
<dbReference type="PROSITE" id="PS50995">
    <property type="entry name" value="HTH_MARR_2"/>
    <property type="match status" value="1"/>
</dbReference>
<dbReference type="GO" id="GO:0003700">
    <property type="term" value="F:DNA-binding transcription factor activity"/>
    <property type="evidence" value="ECO:0007669"/>
    <property type="project" value="InterPro"/>
</dbReference>
<keyword evidence="2" id="KW-0238">DNA-binding</keyword>
<organism evidence="5 6">
    <name type="scientific">[Clostridium] citroniae WAL-19142</name>
    <dbReference type="NCBI Taxonomy" id="742734"/>
    <lineage>
        <taxon>Bacteria</taxon>
        <taxon>Bacillati</taxon>
        <taxon>Bacillota</taxon>
        <taxon>Clostridia</taxon>
        <taxon>Lachnospirales</taxon>
        <taxon>Lachnospiraceae</taxon>
        <taxon>Enterocloster</taxon>
    </lineage>
</organism>
<dbReference type="OrthoDB" id="3232829at2"/>
<dbReference type="InterPro" id="IPR000835">
    <property type="entry name" value="HTH_MarR-typ"/>
</dbReference>
<protein>
    <recommendedName>
        <fullName evidence="4">HTH marR-type domain-containing protein</fullName>
    </recommendedName>
</protein>
<dbReference type="GeneID" id="93162658"/>
<dbReference type="InterPro" id="IPR023187">
    <property type="entry name" value="Tscrpt_reg_MarR-type_CS"/>
</dbReference>
<dbReference type="AlphaFoldDB" id="A0A0J9BWB6"/>
<evidence type="ECO:0000259" key="4">
    <source>
        <dbReference type="PROSITE" id="PS50995"/>
    </source>
</evidence>
<dbReference type="EMBL" id="ADLK01000028">
    <property type="protein sequence ID" value="KMW17103.1"/>
    <property type="molecule type" value="Genomic_DNA"/>
</dbReference>
<dbReference type="InterPro" id="IPR036390">
    <property type="entry name" value="WH_DNA-bd_sf"/>
</dbReference>